<accession>A0A7J9K082</accession>
<dbReference type="Pfam" id="PF11523">
    <property type="entry name" value="DUF3223"/>
    <property type="match status" value="1"/>
</dbReference>
<dbReference type="PANTHER" id="PTHR33415">
    <property type="entry name" value="PROTEIN EMBRYO DEFECTIVE 514"/>
    <property type="match status" value="1"/>
</dbReference>
<dbReference type="PANTHER" id="PTHR33415:SF24">
    <property type="entry name" value="DNA-DIRECTED RNA POLYMERASE"/>
    <property type="match status" value="1"/>
</dbReference>
<name>A0A7J9K082_9ROSI</name>
<evidence type="ECO:0000256" key="1">
    <source>
        <dbReference type="SAM" id="MobiDB-lite"/>
    </source>
</evidence>
<proteinExistence type="predicted"/>
<reference evidence="2 3" key="1">
    <citation type="journal article" date="2019" name="Genome Biol. Evol.">
        <title>Insights into the evolution of the New World diploid cottons (Gossypium, subgenus Houzingenia) based on genome sequencing.</title>
        <authorList>
            <person name="Grover C.E."/>
            <person name="Arick M.A. 2nd"/>
            <person name="Thrash A."/>
            <person name="Conover J.L."/>
            <person name="Sanders W.S."/>
            <person name="Peterson D.G."/>
            <person name="Frelichowski J.E."/>
            <person name="Scheffler J.A."/>
            <person name="Scheffler B.E."/>
            <person name="Wendel J.F."/>
        </authorList>
    </citation>
    <scope>NUCLEOTIDE SEQUENCE [LARGE SCALE GENOMIC DNA]</scope>
    <source>
        <strain evidence="2">6</strain>
        <tissue evidence="2">Leaf</tissue>
    </source>
</reference>
<feature type="region of interest" description="Disordered" evidence="1">
    <location>
        <begin position="247"/>
        <end position="274"/>
    </location>
</feature>
<dbReference type="Proteomes" id="UP000593575">
    <property type="component" value="Unassembled WGS sequence"/>
</dbReference>
<sequence>MVTRGVLKEHLMLLANSMTCCGNLIGFNSGGYKTLSRSLNIQVPFTEATLFTPRKCFERAAEKCYDDSLSSIVASCSWGKRVAVGTGSRFDLLWNQESGSDQMSGMDVYNFLHMVSGAGGSNSNTACLGEEVDDLMDEWCLSPDHSTGLDKPVFEDAAEFENKLDGQSASANWEKDVSSDKVSDVGWDASGWNKNAEDVDKFAAAATSSEKQNEWSGWGASKSNSQDVGWDALSGWNKNAEDGDKFAAAATSSKKQDECSDWGASKSKSQDVVSPKVDVGWDALSAWHKNAEDGDNFAAAASSSKKQSECWGIMSKESEELDASAAAPWSGWGTKDSSPKNSLDKTSKSSSWDTVSSWGRKIAAVHESGFVGNDNQPGQGRIENEWDNKASQVKPVQSASGWNNKVTEEKVVQSTSSWDEKASWEKPVQSMSGWVSSSAAGSDESPTKGWSKNSAWDQQKSQTMNNAWDQQKSPATNSSWDRQKSSTANNSWDQQKPPANSSWDLEKSPTMNNSWDQQKSPECSQGWGTLNDLNQPASSSGWDMPQGEDNTQSEKQHQWGQSKGSRRWASDANKKNRPVKPARMMNDDSSMAAMYTVTRQRLDMFTSEEKDILSDVEPLMQSIRKIMHQTGYNDGDPLSADDQTFVLDNVLAHHPDKAVKMGAGIDYVMVNKHSLFLDTRCLYVVTTDGHKQDFSYLKCLENMIKGKYPDLAEAFVAKYFRKSRGNRERGVAPENSQGNRDQSVTQDDNSQGNRDRSVAQDDNEGEVKQ</sequence>
<feature type="compositionally biased region" description="Polar residues" evidence="1">
    <location>
        <begin position="734"/>
        <end position="752"/>
    </location>
</feature>
<keyword evidence="3" id="KW-1185">Reference proteome</keyword>
<feature type="region of interest" description="Disordered" evidence="1">
    <location>
        <begin position="291"/>
        <end position="356"/>
    </location>
</feature>
<dbReference type="GO" id="GO:0009658">
    <property type="term" value="P:chloroplast organization"/>
    <property type="evidence" value="ECO:0007669"/>
    <property type="project" value="TreeGrafter"/>
</dbReference>
<dbReference type="EMBL" id="JABFAE010000010">
    <property type="protein sequence ID" value="MBA0839828.1"/>
    <property type="molecule type" value="Genomic_DNA"/>
</dbReference>
<feature type="region of interest" description="Disordered" evidence="1">
    <location>
        <begin position="368"/>
        <end position="586"/>
    </location>
</feature>
<feature type="compositionally biased region" description="Polar residues" evidence="1">
    <location>
        <begin position="389"/>
        <end position="405"/>
    </location>
</feature>
<feature type="compositionally biased region" description="Polar residues" evidence="1">
    <location>
        <begin position="429"/>
        <end position="440"/>
    </location>
</feature>
<feature type="region of interest" description="Disordered" evidence="1">
    <location>
        <begin position="726"/>
        <end position="769"/>
    </location>
</feature>
<comment type="caution">
    <text evidence="2">The sequence shown here is derived from an EMBL/GenBank/DDBJ whole genome shotgun (WGS) entry which is preliminary data.</text>
</comment>
<dbReference type="GO" id="GO:0009507">
    <property type="term" value="C:chloroplast"/>
    <property type="evidence" value="ECO:0007669"/>
    <property type="project" value="TreeGrafter"/>
</dbReference>
<evidence type="ECO:0000313" key="2">
    <source>
        <dbReference type="EMBL" id="MBA0839828.1"/>
    </source>
</evidence>
<dbReference type="GO" id="GO:1901259">
    <property type="term" value="P:chloroplast rRNA processing"/>
    <property type="evidence" value="ECO:0007669"/>
    <property type="project" value="TreeGrafter"/>
</dbReference>
<gene>
    <name evidence="2" type="ORF">Goarm_005522</name>
</gene>
<protein>
    <submittedName>
        <fullName evidence="2">Uncharacterized protein</fullName>
    </submittedName>
</protein>
<evidence type="ECO:0000313" key="3">
    <source>
        <dbReference type="Proteomes" id="UP000593575"/>
    </source>
</evidence>
<dbReference type="SUPFAM" id="SSF64484">
    <property type="entry name" value="beta and beta-prime subunits of DNA dependent RNA-polymerase"/>
    <property type="match status" value="1"/>
</dbReference>
<dbReference type="AlphaFoldDB" id="A0A7J9K082"/>
<feature type="compositionally biased region" description="Polar residues" evidence="1">
    <location>
        <begin position="448"/>
        <end position="541"/>
    </location>
</feature>
<dbReference type="InterPro" id="IPR044673">
    <property type="entry name" value="DCL-like"/>
</dbReference>
<organism evidence="2 3">
    <name type="scientific">Gossypium armourianum</name>
    <dbReference type="NCBI Taxonomy" id="34283"/>
    <lineage>
        <taxon>Eukaryota</taxon>
        <taxon>Viridiplantae</taxon>
        <taxon>Streptophyta</taxon>
        <taxon>Embryophyta</taxon>
        <taxon>Tracheophyta</taxon>
        <taxon>Spermatophyta</taxon>
        <taxon>Magnoliopsida</taxon>
        <taxon>eudicotyledons</taxon>
        <taxon>Gunneridae</taxon>
        <taxon>Pentapetalae</taxon>
        <taxon>rosids</taxon>
        <taxon>malvids</taxon>
        <taxon>Malvales</taxon>
        <taxon>Malvaceae</taxon>
        <taxon>Malvoideae</taxon>
        <taxon>Gossypium</taxon>
    </lineage>
</organism>
<dbReference type="Gene3D" id="3.10.450.40">
    <property type="match status" value="1"/>
</dbReference>
<feature type="compositionally biased region" description="Basic and acidic residues" evidence="1">
    <location>
        <begin position="753"/>
        <end position="769"/>
    </location>
</feature>